<feature type="transmembrane region" description="Helical" evidence="7">
    <location>
        <begin position="147"/>
        <end position="168"/>
    </location>
</feature>
<feature type="transmembrane region" description="Helical" evidence="7">
    <location>
        <begin position="283"/>
        <end position="302"/>
    </location>
</feature>
<reference evidence="9 10" key="1">
    <citation type="submission" date="2016-10" db="EMBL/GenBank/DDBJ databases">
        <authorList>
            <person name="de Groot N.N."/>
        </authorList>
    </citation>
    <scope>NUCLEOTIDE SEQUENCE [LARGE SCALE GENOMIC DNA]</scope>
    <source>
        <strain evidence="10">P4-7,KCTC 19426,CECT 7604</strain>
    </source>
</reference>
<evidence type="ECO:0000256" key="6">
    <source>
        <dbReference type="ARBA" id="ARBA00023136"/>
    </source>
</evidence>
<feature type="transmembrane region" description="Helical" evidence="7">
    <location>
        <begin position="381"/>
        <end position="398"/>
    </location>
</feature>
<dbReference type="GO" id="GO:0005886">
    <property type="term" value="C:plasma membrane"/>
    <property type="evidence" value="ECO:0007669"/>
    <property type="project" value="UniProtKB-SubCell"/>
</dbReference>
<evidence type="ECO:0000256" key="1">
    <source>
        <dbReference type="ARBA" id="ARBA00004651"/>
    </source>
</evidence>
<dbReference type="SUPFAM" id="SSF103473">
    <property type="entry name" value="MFS general substrate transporter"/>
    <property type="match status" value="1"/>
</dbReference>
<feature type="transmembrane region" description="Helical" evidence="7">
    <location>
        <begin position="308"/>
        <end position="326"/>
    </location>
</feature>
<accession>A0A1H0L354</accession>
<dbReference type="AlphaFoldDB" id="A0A1H0L354"/>
<dbReference type="STRING" id="1090615.SAMN04515671_1526"/>
<name>A0A1H0L354_9ACTN</name>
<feature type="transmembrane region" description="Helical" evidence="7">
    <location>
        <begin position="88"/>
        <end position="107"/>
    </location>
</feature>
<dbReference type="PANTHER" id="PTHR23517">
    <property type="entry name" value="RESISTANCE PROTEIN MDTM, PUTATIVE-RELATED-RELATED"/>
    <property type="match status" value="1"/>
</dbReference>
<keyword evidence="10" id="KW-1185">Reference proteome</keyword>
<dbReference type="PANTHER" id="PTHR23517:SF13">
    <property type="entry name" value="MAJOR FACILITATOR SUPERFAMILY MFS_1"/>
    <property type="match status" value="1"/>
</dbReference>
<feature type="transmembrane region" description="Helical" evidence="7">
    <location>
        <begin position="255"/>
        <end position="276"/>
    </location>
</feature>
<dbReference type="EMBL" id="LT629710">
    <property type="protein sequence ID" value="SDO62714.1"/>
    <property type="molecule type" value="Genomic_DNA"/>
</dbReference>
<dbReference type="GO" id="GO:0022857">
    <property type="term" value="F:transmembrane transporter activity"/>
    <property type="evidence" value="ECO:0007669"/>
    <property type="project" value="InterPro"/>
</dbReference>
<evidence type="ECO:0000256" key="2">
    <source>
        <dbReference type="ARBA" id="ARBA00022448"/>
    </source>
</evidence>
<dbReference type="InterPro" id="IPR036259">
    <property type="entry name" value="MFS_trans_sf"/>
</dbReference>
<keyword evidence="3" id="KW-1003">Cell membrane</keyword>
<gene>
    <name evidence="9" type="ORF">SAMN04515671_1526</name>
</gene>
<sequence>MSELLLLPSPTRRRLRLPSGPAFYLQASIVVFFLAGSSAPTPLYALYQREWGFSSITTTIVFAVYALAVLIALLTVGSLSDYIGRRPVLFTAVVVQALTMLAFATASSVDELLWIRVIQGLSTGAAVAAVGAGMLDIDRSRGTIANSVSAPIGTAIGAIGSGLLVQFLPAPTHLVYLVLSGVFAVQAVGVALMPETSSRQPGALASLRVSFGLPAIVRVPLLVAAPALVAAWALAGFYGALGPSIVKRMIGHNSFVLGGAALFALAATGAVTLMLLRNAAPRTVMLLGTTGLILGVGVTVLALDAASIWLFFAGTVVAGAGFGAAFQGAVRSIVPLARPHERAGVLSIVYVISYLAMGVPAVVGGFLVVHGGGLLVTAREYGVAVMVLAASALAGLLLRSAPAAVTSVCPAQA</sequence>
<comment type="subcellular location">
    <subcellularLocation>
        <location evidence="1">Cell membrane</location>
        <topology evidence="1">Multi-pass membrane protein</topology>
    </subcellularLocation>
</comment>
<feature type="transmembrane region" description="Helical" evidence="7">
    <location>
        <begin position="21"/>
        <end position="39"/>
    </location>
</feature>
<dbReference type="Proteomes" id="UP000198741">
    <property type="component" value="Chromosome I"/>
</dbReference>
<evidence type="ECO:0000259" key="8">
    <source>
        <dbReference type="PROSITE" id="PS50850"/>
    </source>
</evidence>
<dbReference type="PROSITE" id="PS50850">
    <property type="entry name" value="MFS"/>
    <property type="match status" value="1"/>
</dbReference>
<keyword evidence="2" id="KW-0813">Transport</keyword>
<organism evidence="9 10">
    <name type="scientific">Nakamurella panacisegetis</name>
    <dbReference type="NCBI Taxonomy" id="1090615"/>
    <lineage>
        <taxon>Bacteria</taxon>
        <taxon>Bacillati</taxon>
        <taxon>Actinomycetota</taxon>
        <taxon>Actinomycetes</taxon>
        <taxon>Nakamurellales</taxon>
        <taxon>Nakamurellaceae</taxon>
        <taxon>Nakamurella</taxon>
    </lineage>
</organism>
<evidence type="ECO:0000256" key="4">
    <source>
        <dbReference type="ARBA" id="ARBA00022692"/>
    </source>
</evidence>
<evidence type="ECO:0000313" key="9">
    <source>
        <dbReference type="EMBL" id="SDO62714.1"/>
    </source>
</evidence>
<keyword evidence="5 7" id="KW-1133">Transmembrane helix</keyword>
<evidence type="ECO:0000313" key="10">
    <source>
        <dbReference type="Proteomes" id="UP000198741"/>
    </source>
</evidence>
<dbReference type="Pfam" id="PF07690">
    <property type="entry name" value="MFS_1"/>
    <property type="match status" value="1"/>
</dbReference>
<dbReference type="InterPro" id="IPR011701">
    <property type="entry name" value="MFS"/>
</dbReference>
<evidence type="ECO:0000256" key="7">
    <source>
        <dbReference type="SAM" id="Phobius"/>
    </source>
</evidence>
<proteinExistence type="predicted"/>
<dbReference type="Gene3D" id="1.20.1250.20">
    <property type="entry name" value="MFS general substrate transporter like domains"/>
    <property type="match status" value="1"/>
</dbReference>
<protein>
    <submittedName>
        <fullName evidence="9">Predicted arabinose efflux permease, MFS family</fullName>
    </submittedName>
</protein>
<evidence type="ECO:0000256" key="5">
    <source>
        <dbReference type="ARBA" id="ARBA00022989"/>
    </source>
</evidence>
<evidence type="ECO:0000256" key="3">
    <source>
        <dbReference type="ARBA" id="ARBA00022475"/>
    </source>
</evidence>
<keyword evidence="6 7" id="KW-0472">Membrane</keyword>
<feature type="transmembrane region" description="Helical" evidence="7">
    <location>
        <begin position="51"/>
        <end position="76"/>
    </location>
</feature>
<dbReference type="InterPro" id="IPR050171">
    <property type="entry name" value="MFS_Transporters"/>
</dbReference>
<feature type="transmembrane region" description="Helical" evidence="7">
    <location>
        <begin position="174"/>
        <end position="194"/>
    </location>
</feature>
<feature type="transmembrane region" description="Helical" evidence="7">
    <location>
        <begin position="113"/>
        <end position="135"/>
    </location>
</feature>
<feature type="domain" description="Major facilitator superfamily (MFS) profile" evidence="8">
    <location>
        <begin position="21"/>
        <end position="407"/>
    </location>
</feature>
<dbReference type="InterPro" id="IPR020846">
    <property type="entry name" value="MFS_dom"/>
</dbReference>
<keyword evidence="4 7" id="KW-0812">Transmembrane</keyword>
<dbReference type="RefSeq" id="WP_197676460.1">
    <property type="nucleotide sequence ID" value="NZ_LT629710.1"/>
</dbReference>
<feature type="transmembrane region" description="Helical" evidence="7">
    <location>
        <begin position="347"/>
        <end position="369"/>
    </location>
</feature>
<feature type="transmembrane region" description="Helical" evidence="7">
    <location>
        <begin position="215"/>
        <end position="235"/>
    </location>
</feature>